<feature type="compositionally biased region" description="Low complexity" evidence="2">
    <location>
        <begin position="360"/>
        <end position="372"/>
    </location>
</feature>
<feature type="region of interest" description="Disordered" evidence="2">
    <location>
        <begin position="346"/>
        <end position="469"/>
    </location>
</feature>
<keyword evidence="1" id="KW-0175">Coiled coil</keyword>
<keyword evidence="5" id="KW-1185">Reference proteome</keyword>
<gene>
    <name evidence="4" type="ORF">SNE40_011643</name>
</gene>
<organism evidence="4 5">
    <name type="scientific">Patella caerulea</name>
    <name type="common">Rayed Mediterranean limpet</name>
    <dbReference type="NCBI Taxonomy" id="87958"/>
    <lineage>
        <taxon>Eukaryota</taxon>
        <taxon>Metazoa</taxon>
        <taxon>Spiralia</taxon>
        <taxon>Lophotrochozoa</taxon>
        <taxon>Mollusca</taxon>
        <taxon>Gastropoda</taxon>
        <taxon>Patellogastropoda</taxon>
        <taxon>Patelloidea</taxon>
        <taxon>Patellidae</taxon>
        <taxon>Patella</taxon>
    </lineage>
</organism>
<feature type="compositionally biased region" description="Basic and acidic residues" evidence="2">
    <location>
        <begin position="380"/>
        <end position="392"/>
    </location>
</feature>
<dbReference type="Proteomes" id="UP001347796">
    <property type="component" value="Unassembled WGS sequence"/>
</dbReference>
<evidence type="ECO:0000256" key="1">
    <source>
        <dbReference type="SAM" id="Coils"/>
    </source>
</evidence>
<reference evidence="4 5" key="1">
    <citation type="submission" date="2024-01" db="EMBL/GenBank/DDBJ databases">
        <title>The genome of the rayed Mediterranean limpet Patella caerulea (Linnaeus, 1758).</title>
        <authorList>
            <person name="Anh-Thu Weber A."/>
            <person name="Halstead-Nussloch G."/>
        </authorList>
    </citation>
    <scope>NUCLEOTIDE SEQUENCE [LARGE SCALE GENOMIC DNA]</scope>
    <source>
        <strain evidence="4">AATW-2023a</strain>
        <tissue evidence="4">Whole specimen</tissue>
    </source>
</reference>
<dbReference type="InterPro" id="IPR035892">
    <property type="entry name" value="C2_domain_sf"/>
</dbReference>
<dbReference type="PANTHER" id="PTHR21574:SF0">
    <property type="entry name" value="CENTROSOMAL PROTEIN OF 120 KDA"/>
    <property type="match status" value="1"/>
</dbReference>
<dbReference type="Gene3D" id="2.60.40.150">
    <property type="entry name" value="C2 domain"/>
    <property type="match status" value="1"/>
</dbReference>
<dbReference type="EMBL" id="JAZGQO010000008">
    <property type="protein sequence ID" value="KAK6179237.1"/>
    <property type="molecule type" value="Genomic_DNA"/>
</dbReference>
<dbReference type="InterPro" id="IPR000008">
    <property type="entry name" value="C2_dom"/>
</dbReference>
<dbReference type="Pfam" id="PF00168">
    <property type="entry name" value="C2"/>
    <property type="match status" value="2"/>
</dbReference>
<dbReference type="GO" id="GO:0005813">
    <property type="term" value="C:centrosome"/>
    <property type="evidence" value="ECO:0007669"/>
    <property type="project" value="TreeGrafter"/>
</dbReference>
<dbReference type="GO" id="GO:1903724">
    <property type="term" value="P:positive regulation of centriole elongation"/>
    <property type="evidence" value="ECO:0007669"/>
    <property type="project" value="TreeGrafter"/>
</dbReference>
<evidence type="ECO:0000313" key="4">
    <source>
        <dbReference type="EMBL" id="KAK6179237.1"/>
    </source>
</evidence>
<evidence type="ECO:0000256" key="2">
    <source>
        <dbReference type="SAM" id="MobiDB-lite"/>
    </source>
</evidence>
<protein>
    <recommendedName>
        <fullName evidence="3">C2 domain-containing protein</fullName>
    </recommendedName>
</protein>
<dbReference type="PROSITE" id="PS50004">
    <property type="entry name" value="C2"/>
    <property type="match status" value="1"/>
</dbReference>
<name>A0AAN8JK77_PATCE</name>
<accession>A0AAN8JK77</accession>
<dbReference type="PANTHER" id="PTHR21574">
    <property type="entry name" value="CENTROSOMAL PROTEIN OF 120 KDA"/>
    <property type="match status" value="1"/>
</dbReference>
<feature type="domain" description="C2" evidence="3">
    <location>
        <begin position="1"/>
        <end position="111"/>
    </location>
</feature>
<sequence length="1021" mass="116865">MGEKEKHLVVISVLEGRRLPRRTKHKIIAEAKFDGELLATDPVDHVENPDFTQELAWELDKKSLQQHRLQRASIKIQCYAYDAHSTLKELIGYVVLDLRSATTNKQCAKWYPLLHSKYHKLKPEIRLALYLDDDQGSNDNINVIKAQQSDEQLTNAEALDPKTLIPVLDEDEGFYQIGPADKCGEMFVLSVTVAYASNLAQLIPSNQPLSATSYFFYYSLLGNDVTNEAFTDLINTNFPAERASVKVRSSFEVLRTFLSNQPGIQFHLCCGDQSLGSCEVSLKTLLKKGSSEIYMRPISLEGVYQLVPPNKTKQQIGTVPDNMKPSVGISVVIKREDMVAKSPVRELEGNINTNTNVQVSPKAKAQSSPKSSPKLKSKTKKDVKGKEKRDGSPKAQQSKSKPSGENYSDDFEDEKSKESASLGEKLAQKAAKNASPTSSPKTRSHSPKRSSLSPGRESRSNDLRFPPAALAVPPQSHHFTFSIDLRSIKDTTSTNTQSIFIRYIYPFFGSAAPILTHPPVDVRKGMEVLLPQSFCAFDFACSPRQIQETFQRVPLTVEVWSRDENTKDRLLATARLPIADVLPVDRKRVVSDTGVNGTRQEHSDRIYVLKADGMNEHYGELFVVLVLEDWGPLPQQQIVTTTQQNIKHQTSNVQYQTGNHSIIDDNNYQQNNIQQHVSPRQTAEYQAALELEMWKENQEHAFELQLKQKEMSYMKALGEEWKKRDTEREVIMQKKVTEYNQLEEQLRKTLTDLEKREKQLAANEHEVMRLKTDLKREHDRKLQELKEASNRLKLDCDHQVQLEKMKVKELEDLIVRHKGEVLEAEKKYRNIDREFNIYKEQQNTKPEVRLQSEINLLTLEKVELERKLDAVTKSKVHYKQQWGRALKELARLKQKEQDIAKASLKRQQHELEHMRLRYLAAEEKEVVASEKKELEDIKNELNKLKQIEEGKLKVTGDSNDIHQLGSVKRLNTDLDNSIDDHITRLIEERDTLLRTGVYSTQDKIIAELDRQIRESMSQKVT</sequence>
<dbReference type="InterPro" id="IPR022136">
    <property type="entry name" value="DUF3668"/>
</dbReference>
<proteinExistence type="predicted"/>
<dbReference type="SUPFAM" id="SSF49562">
    <property type="entry name" value="C2 domain (Calcium/lipid-binding domain, CaLB)"/>
    <property type="match status" value="1"/>
</dbReference>
<feature type="compositionally biased region" description="Low complexity" evidence="2">
    <location>
        <begin position="393"/>
        <end position="403"/>
    </location>
</feature>
<evidence type="ECO:0000313" key="5">
    <source>
        <dbReference type="Proteomes" id="UP001347796"/>
    </source>
</evidence>
<dbReference type="Pfam" id="PF12416">
    <property type="entry name" value="DUF3668"/>
    <property type="match status" value="1"/>
</dbReference>
<dbReference type="InterPro" id="IPR039893">
    <property type="entry name" value="CEP120-like"/>
</dbReference>
<evidence type="ECO:0000259" key="3">
    <source>
        <dbReference type="PROSITE" id="PS50004"/>
    </source>
</evidence>
<comment type="caution">
    <text evidence="4">The sequence shown here is derived from an EMBL/GenBank/DDBJ whole genome shotgun (WGS) entry which is preliminary data.</text>
</comment>
<feature type="coiled-coil region" evidence="1">
    <location>
        <begin position="732"/>
        <end position="951"/>
    </location>
</feature>
<feature type="compositionally biased region" description="Polar residues" evidence="2">
    <location>
        <begin position="350"/>
        <end position="359"/>
    </location>
</feature>
<dbReference type="AlphaFoldDB" id="A0AAN8JK77"/>